<evidence type="ECO:0000256" key="1">
    <source>
        <dbReference type="ARBA" id="ARBA00023239"/>
    </source>
</evidence>
<comment type="catalytic activity">
    <reaction evidence="5">
        <text>siroheme + 2 H(+) = 12,18-didecarboxysiroheme + 2 CO2</text>
        <dbReference type="Rhea" id="RHEA:19093"/>
        <dbReference type="ChEBI" id="CHEBI:15378"/>
        <dbReference type="ChEBI" id="CHEBI:16526"/>
        <dbReference type="ChEBI" id="CHEBI:60052"/>
        <dbReference type="ChEBI" id="CHEBI:140497"/>
        <dbReference type="EC" id="4.1.1.111"/>
    </reaction>
</comment>
<dbReference type="PANTHER" id="PTHR43413:SF1">
    <property type="entry name" value="SIROHEME DECARBOXYLASE NIRL SUBUNIT"/>
    <property type="match status" value="1"/>
</dbReference>
<sequence>MREGGSLDTIDRRLLDQIQRAFPIGERPYAVLGERLGLSERDVLARIENLKGLRLVRQISAIFNTGALGYHSSLVAMAVPESHVEQAAEAVSAYPGVSHNYLRPAPFNLWFTIAVPPGRELPTVVDQLARKAGGWPTLILPAVKKYKLAVVLDVLEDSESEAGAAEVPEAPLESTERFQVSEHTVKLVRCLQEDLPLVARPFHRWARSLDMNAEDLMGVIDRWLARSWIRRFAAVLNHRRVGFGANGMVVWRCDPSRIDAAGAALAAFPEVSHCYQRPAHPQWPFNLYAMIHGRSMLECEQIGERLAEAVGLADYRILFSTREFKKIRLKLFWDEP</sequence>
<protein>
    <recommendedName>
        <fullName evidence="4">siroheme decarboxylase</fullName>
        <ecNumber evidence="4">4.1.1.111</ecNumber>
    </recommendedName>
</protein>
<proteinExistence type="inferred from homology"/>
<dbReference type="Pfam" id="PF17805">
    <property type="entry name" value="AsnC_trans_reg2"/>
    <property type="match status" value="2"/>
</dbReference>
<organism evidence="8">
    <name type="scientific">Desulfacinum infernum</name>
    <dbReference type="NCBI Taxonomy" id="35837"/>
    <lineage>
        <taxon>Bacteria</taxon>
        <taxon>Pseudomonadati</taxon>
        <taxon>Thermodesulfobacteriota</taxon>
        <taxon>Syntrophobacteria</taxon>
        <taxon>Syntrophobacterales</taxon>
        <taxon>Syntrophobacteraceae</taxon>
        <taxon>Desulfacinum</taxon>
    </lineage>
</organism>
<dbReference type="InterPro" id="IPR053953">
    <property type="entry name" value="NirdL-like_HTH"/>
</dbReference>
<comment type="similarity">
    <text evidence="3">Belongs to the Ahb/Nir family.</text>
</comment>
<gene>
    <name evidence="8" type="ORF">ENS06_00575</name>
</gene>
<dbReference type="GO" id="GO:0016829">
    <property type="term" value="F:lyase activity"/>
    <property type="evidence" value="ECO:0007669"/>
    <property type="project" value="UniProtKB-KW"/>
</dbReference>
<feature type="domain" description="Siroheme decarboxylase NirL-like HTH" evidence="7">
    <location>
        <begin position="11"/>
        <end position="57"/>
    </location>
</feature>
<evidence type="ECO:0000313" key="8">
    <source>
        <dbReference type="EMBL" id="HFK95799.1"/>
    </source>
</evidence>
<feature type="domain" description="Siroheme decarboxylase AsnC-like ligand binding" evidence="6">
    <location>
        <begin position="68"/>
        <end position="147"/>
    </location>
</feature>
<dbReference type="Gene3D" id="1.10.10.2890">
    <property type="match status" value="1"/>
</dbReference>
<comment type="caution">
    <text evidence="8">The sequence shown here is derived from an EMBL/GenBank/DDBJ whole genome shotgun (WGS) entry which is preliminary data.</text>
</comment>
<comment type="pathway">
    <text evidence="2">Porphyrin-containing compound metabolism.</text>
</comment>
<evidence type="ECO:0000256" key="4">
    <source>
        <dbReference type="ARBA" id="ARBA00023471"/>
    </source>
</evidence>
<dbReference type="PANTHER" id="PTHR43413">
    <property type="entry name" value="TRANSCRIPTIONAL REGULATOR, ASNC FAMILY"/>
    <property type="match status" value="1"/>
</dbReference>
<dbReference type="EC" id="4.1.1.111" evidence="4"/>
<feature type="domain" description="Siroheme decarboxylase AsnC-like ligand binding" evidence="6">
    <location>
        <begin position="240"/>
        <end position="325"/>
    </location>
</feature>
<name>A0A832EHU9_9BACT</name>
<evidence type="ECO:0000259" key="7">
    <source>
        <dbReference type="Pfam" id="PF22451"/>
    </source>
</evidence>
<dbReference type="SMART" id="SM00344">
    <property type="entry name" value="HTH_ASNC"/>
    <property type="match status" value="1"/>
</dbReference>
<dbReference type="InterPro" id="IPR050684">
    <property type="entry name" value="HTH-Siroheme_Decarb"/>
</dbReference>
<evidence type="ECO:0000256" key="3">
    <source>
        <dbReference type="ARBA" id="ARBA00023457"/>
    </source>
</evidence>
<evidence type="ECO:0000256" key="5">
    <source>
        <dbReference type="ARBA" id="ARBA00048470"/>
    </source>
</evidence>
<dbReference type="Pfam" id="PF22451">
    <property type="entry name" value="NirdL-like_HTH"/>
    <property type="match status" value="2"/>
</dbReference>
<keyword evidence="1" id="KW-0456">Lyase</keyword>
<dbReference type="InterPro" id="IPR019888">
    <property type="entry name" value="Tscrpt_reg_AsnC-like"/>
</dbReference>
<evidence type="ECO:0000259" key="6">
    <source>
        <dbReference type="Pfam" id="PF17805"/>
    </source>
</evidence>
<evidence type="ECO:0000256" key="2">
    <source>
        <dbReference type="ARBA" id="ARBA00023444"/>
    </source>
</evidence>
<feature type="domain" description="Siroheme decarboxylase NirL-like HTH" evidence="7">
    <location>
        <begin position="186"/>
        <end position="230"/>
    </location>
</feature>
<accession>A0A832EHU9</accession>
<dbReference type="Gene3D" id="3.30.70.3460">
    <property type="match status" value="1"/>
</dbReference>
<dbReference type="AlphaFoldDB" id="A0A832EHU9"/>
<reference evidence="8" key="1">
    <citation type="journal article" date="2020" name="mSystems">
        <title>Genome- and Community-Level Interaction Insights into Carbon Utilization and Element Cycling Functions of Hydrothermarchaeota in Hydrothermal Sediment.</title>
        <authorList>
            <person name="Zhou Z."/>
            <person name="Liu Y."/>
            <person name="Xu W."/>
            <person name="Pan J."/>
            <person name="Luo Z.H."/>
            <person name="Li M."/>
        </authorList>
    </citation>
    <scope>NUCLEOTIDE SEQUENCE [LARGE SCALE GENOMIC DNA]</scope>
    <source>
        <strain evidence="8">SpSt-456</strain>
    </source>
</reference>
<dbReference type="InterPro" id="IPR040523">
    <property type="entry name" value="AsnC_trans_reg2"/>
</dbReference>
<dbReference type="EMBL" id="DSTK01000005">
    <property type="protein sequence ID" value="HFK95799.1"/>
    <property type="molecule type" value="Genomic_DNA"/>
</dbReference>